<evidence type="ECO:0000256" key="3">
    <source>
        <dbReference type="SAM" id="SignalP"/>
    </source>
</evidence>
<keyword evidence="6" id="KW-1185">Reference proteome</keyword>
<dbReference type="Gene3D" id="1.10.10.740">
    <property type="entry name" value="Crisp domain"/>
    <property type="match status" value="1"/>
</dbReference>
<dbReference type="InterPro" id="IPR013871">
    <property type="entry name" value="Cysteine_rich_secretory"/>
</dbReference>
<sequence>MNLRIQIYFTVLVISVSIKSTAEYGNWNPNRRPKIMGDLINMKSLDPKKLRVQRKIVLYHNFFRSNVKPSAKNMLRMKWHKDVAKAAQRWADACVFLTHDNTTGRFIDNYGSCGQNIFISSHQVPWFFAVNTWWLEKDLFKFGKPNNNLTIIGHYTQMVWASTHEIGCGIAKCLHHGNYLYTKAKVYYNYVCNYCPIGNRPGRLGRPYRRGEPCRGCQKHCKGKLCSNFCPAADQWSNCKQLHNIHPYWLCNTKTPQGKQRLAIYCSATCSCRHKVHD</sequence>
<dbReference type="PRINTS" id="PR00838">
    <property type="entry name" value="V5ALLERGEN"/>
</dbReference>
<dbReference type="SUPFAM" id="SSF57546">
    <property type="entry name" value="Crisp domain-like"/>
    <property type="match status" value="1"/>
</dbReference>
<accession>A0A9P0DZC7</accession>
<gene>
    <name evidence="5" type="ORF">PHAECO_LOCUS12880</name>
</gene>
<feature type="chain" id="PRO_5040236145" description="SCP domain-containing protein" evidence="3">
    <location>
        <begin position="23"/>
        <end position="278"/>
    </location>
</feature>
<dbReference type="OrthoDB" id="337038at2759"/>
<dbReference type="SUPFAM" id="SSF55797">
    <property type="entry name" value="PR-1-like"/>
    <property type="match status" value="1"/>
</dbReference>
<dbReference type="AlphaFoldDB" id="A0A9P0DZC7"/>
<dbReference type="InterPro" id="IPR001283">
    <property type="entry name" value="CRISP-related"/>
</dbReference>
<evidence type="ECO:0000256" key="2">
    <source>
        <dbReference type="ARBA" id="ARBA00022525"/>
    </source>
</evidence>
<dbReference type="InterPro" id="IPR035940">
    <property type="entry name" value="CAP_sf"/>
</dbReference>
<keyword evidence="3" id="KW-0732">Signal</keyword>
<dbReference type="InterPro" id="IPR042076">
    <property type="entry name" value="Crisp-like_dom"/>
</dbReference>
<dbReference type="Gene3D" id="3.40.33.10">
    <property type="entry name" value="CAP"/>
    <property type="match status" value="1"/>
</dbReference>
<dbReference type="InterPro" id="IPR018244">
    <property type="entry name" value="Allrgn_V5/Tpx1_CS"/>
</dbReference>
<evidence type="ECO:0000313" key="6">
    <source>
        <dbReference type="Proteomes" id="UP001153737"/>
    </source>
</evidence>
<dbReference type="InterPro" id="IPR014044">
    <property type="entry name" value="CAP_dom"/>
</dbReference>
<protein>
    <recommendedName>
        <fullName evidence="4">SCP domain-containing protein</fullName>
    </recommendedName>
</protein>
<evidence type="ECO:0000313" key="5">
    <source>
        <dbReference type="EMBL" id="CAH1183520.1"/>
    </source>
</evidence>
<dbReference type="EMBL" id="OU896715">
    <property type="protein sequence ID" value="CAH1183520.1"/>
    <property type="molecule type" value="Genomic_DNA"/>
</dbReference>
<evidence type="ECO:0000259" key="4">
    <source>
        <dbReference type="SMART" id="SM00198"/>
    </source>
</evidence>
<comment type="subcellular location">
    <subcellularLocation>
        <location evidence="1">Secreted</location>
    </subcellularLocation>
</comment>
<dbReference type="PRINTS" id="PR00837">
    <property type="entry name" value="V5TPXLIKE"/>
</dbReference>
<proteinExistence type="predicted"/>
<evidence type="ECO:0000256" key="1">
    <source>
        <dbReference type="ARBA" id="ARBA00004613"/>
    </source>
</evidence>
<dbReference type="InterPro" id="IPR002413">
    <property type="entry name" value="V5_allergen-like"/>
</dbReference>
<dbReference type="SMART" id="SM00198">
    <property type="entry name" value="SCP"/>
    <property type="match status" value="1"/>
</dbReference>
<dbReference type="PROSITE" id="PS01009">
    <property type="entry name" value="CRISP_1"/>
    <property type="match status" value="1"/>
</dbReference>
<feature type="domain" description="SCP" evidence="4">
    <location>
        <begin position="51"/>
        <end position="202"/>
    </location>
</feature>
<organism evidence="5 6">
    <name type="scientific">Phaedon cochleariae</name>
    <name type="common">Mustard beetle</name>
    <dbReference type="NCBI Taxonomy" id="80249"/>
    <lineage>
        <taxon>Eukaryota</taxon>
        <taxon>Metazoa</taxon>
        <taxon>Ecdysozoa</taxon>
        <taxon>Arthropoda</taxon>
        <taxon>Hexapoda</taxon>
        <taxon>Insecta</taxon>
        <taxon>Pterygota</taxon>
        <taxon>Neoptera</taxon>
        <taxon>Endopterygota</taxon>
        <taxon>Coleoptera</taxon>
        <taxon>Polyphaga</taxon>
        <taxon>Cucujiformia</taxon>
        <taxon>Chrysomeloidea</taxon>
        <taxon>Chrysomelidae</taxon>
        <taxon>Chrysomelinae</taxon>
        <taxon>Chrysomelini</taxon>
        <taxon>Phaedon</taxon>
    </lineage>
</organism>
<reference evidence="5" key="2">
    <citation type="submission" date="2022-10" db="EMBL/GenBank/DDBJ databases">
        <authorList>
            <consortium name="ENA_rothamsted_submissions"/>
            <consortium name="culmorum"/>
            <person name="King R."/>
        </authorList>
    </citation>
    <scope>NUCLEOTIDE SEQUENCE</scope>
</reference>
<dbReference type="Pfam" id="PF08562">
    <property type="entry name" value="Crisp"/>
    <property type="match status" value="1"/>
</dbReference>
<dbReference type="Proteomes" id="UP001153737">
    <property type="component" value="Chromosome 9"/>
</dbReference>
<feature type="signal peptide" evidence="3">
    <location>
        <begin position="1"/>
        <end position="22"/>
    </location>
</feature>
<keyword evidence="2" id="KW-0964">Secreted</keyword>
<name>A0A9P0DZC7_PHACE</name>
<reference evidence="5" key="1">
    <citation type="submission" date="2022-01" db="EMBL/GenBank/DDBJ databases">
        <authorList>
            <person name="King R."/>
        </authorList>
    </citation>
    <scope>NUCLEOTIDE SEQUENCE</scope>
</reference>
<dbReference type="GO" id="GO:0005576">
    <property type="term" value="C:extracellular region"/>
    <property type="evidence" value="ECO:0007669"/>
    <property type="project" value="UniProtKB-SubCell"/>
</dbReference>
<dbReference type="PANTHER" id="PTHR10334">
    <property type="entry name" value="CYSTEINE-RICH SECRETORY PROTEIN-RELATED"/>
    <property type="match status" value="1"/>
</dbReference>
<dbReference type="Pfam" id="PF00188">
    <property type="entry name" value="CAP"/>
    <property type="match status" value="1"/>
</dbReference>